<evidence type="ECO:0000256" key="2">
    <source>
        <dbReference type="ARBA" id="ARBA00022499"/>
    </source>
</evidence>
<dbReference type="InterPro" id="IPR001373">
    <property type="entry name" value="Cullin_N"/>
</dbReference>
<dbReference type="InterPro" id="IPR036390">
    <property type="entry name" value="WH_DNA-bd_sf"/>
</dbReference>
<dbReference type="OrthoDB" id="2414405at2759"/>
<evidence type="ECO:0000259" key="4">
    <source>
        <dbReference type="SMART" id="SM00884"/>
    </source>
</evidence>
<evidence type="ECO:0000313" key="5">
    <source>
        <dbReference type="EMBL" id="KAG0256215.1"/>
    </source>
</evidence>
<name>A0A9P6U2D5_9FUNG</name>
<dbReference type="GO" id="GO:0031461">
    <property type="term" value="C:cullin-RING ubiquitin ligase complex"/>
    <property type="evidence" value="ECO:0007669"/>
    <property type="project" value="InterPro"/>
</dbReference>
<feature type="domain" description="Cullin neddylation" evidence="4">
    <location>
        <begin position="305"/>
        <end position="372"/>
    </location>
</feature>
<dbReference type="GO" id="GO:0031625">
    <property type="term" value="F:ubiquitin protein ligase binding"/>
    <property type="evidence" value="ECO:0007669"/>
    <property type="project" value="InterPro"/>
</dbReference>
<keyword evidence="3" id="KW-0832">Ubl conjugation</keyword>
<dbReference type="InterPro" id="IPR016157">
    <property type="entry name" value="Cullin_CS"/>
</dbReference>
<dbReference type="PROSITE" id="PS01256">
    <property type="entry name" value="CULLIN_1"/>
    <property type="match status" value="1"/>
</dbReference>
<dbReference type="GO" id="GO:0006511">
    <property type="term" value="P:ubiquitin-dependent protein catabolic process"/>
    <property type="evidence" value="ECO:0007669"/>
    <property type="project" value="InterPro"/>
</dbReference>
<dbReference type="InterPro" id="IPR036317">
    <property type="entry name" value="Cullin_homology_sf"/>
</dbReference>
<protein>
    <submittedName>
        <fullName evidence="5">Cullin-3</fullName>
    </submittedName>
</protein>
<gene>
    <name evidence="5" type="primary">CULLIN-3</name>
    <name evidence="5" type="ORF">DFQ27_005851</name>
</gene>
<dbReference type="Gene3D" id="1.10.10.10">
    <property type="entry name" value="Winged helix-like DNA-binding domain superfamily/Winged helix DNA-binding domain"/>
    <property type="match status" value="1"/>
</dbReference>
<dbReference type="InterPro" id="IPR036388">
    <property type="entry name" value="WH-like_DNA-bd_sf"/>
</dbReference>
<dbReference type="InterPro" id="IPR045093">
    <property type="entry name" value="Cullin"/>
</dbReference>
<dbReference type="InterPro" id="IPR016159">
    <property type="entry name" value="Cullin_repeat-like_dom_sf"/>
</dbReference>
<evidence type="ECO:0000313" key="6">
    <source>
        <dbReference type="Proteomes" id="UP000807716"/>
    </source>
</evidence>
<dbReference type="EMBL" id="JAAAJB010000420">
    <property type="protein sequence ID" value="KAG0256215.1"/>
    <property type="molecule type" value="Genomic_DNA"/>
</dbReference>
<dbReference type="Pfam" id="PF00888">
    <property type="entry name" value="Cullin"/>
    <property type="match status" value="1"/>
</dbReference>
<comment type="similarity">
    <text evidence="1">Belongs to the cullin family.</text>
</comment>
<evidence type="ECO:0000256" key="1">
    <source>
        <dbReference type="ARBA" id="ARBA00006019"/>
    </source>
</evidence>
<dbReference type="InterPro" id="IPR019559">
    <property type="entry name" value="Cullin_neddylation_domain"/>
</dbReference>
<dbReference type="SMART" id="SM00884">
    <property type="entry name" value="Cullin_Nedd8"/>
    <property type="match status" value="1"/>
</dbReference>
<accession>A0A9P6U2D5</accession>
<sequence length="378" mass="43559">MGRLRMASFEKFSEIARQHQGPRTQATHHRRVSSVSRSGLGGLYVDVYPYPAVDGDSVTSYLLEIGIYFGHHDYADRVVHGGFNAIPSSANEGENGQWHPPRCCDRCPEERPNTYVYDTDLQPAFLAQSTNFYRIESENLIRHSDAPEYMRKVESRLQEERERCSHYLAERTEPEVRSIVKVEMIEKHLKTIMDMENSGLRQMLINNRVEVLLLFNDVPEGVALGYEAIAQEAGLPPEHLKRTLQSVAYGKYKILIKEPKSRVIADTDTFTFNRGFSEKMSRIKIQTVASKVENVVEQKDTQQRVEDARKHMAEAAIVRVMKSRKTLERNELIAEVITQLQVRFSPSPAMIKKRIEALIDREYLERASHDRKLYNYLA</sequence>
<dbReference type="Gene3D" id="1.20.1310.10">
    <property type="entry name" value="Cullin Repeats"/>
    <property type="match status" value="1"/>
</dbReference>
<proteinExistence type="inferred from homology"/>
<keyword evidence="2" id="KW-1017">Isopeptide bond</keyword>
<dbReference type="PANTHER" id="PTHR11932">
    <property type="entry name" value="CULLIN"/>
    <property type="match status" value="1"/>
</dbReference>
<organism evidence="5 6">
    <name type="scientific">Actinomortierella ambigua</name>
    <dbReference type="NCBI Taxonomy" id="1343610"/>
    <lineage>
        <taxon>Eukaryota</taxon>
        <taxon>Fungi</taxon>
        <taxon>Fungi incertae sedis</taxon>
        <taxon>Mucoromycota</taxon>
        <taxon>Mortierellomycotina</taxon>
        <taxon>Mortierellomycetes</taxon>
        <taxon>Mortierellales</taxon>
        <taxon>Mortierellaceae</taxon>
        <taxon>Actinomortierella</taxon>
    </lineage>
</organism>
<evidence type="ECO:0000256" key="3">
    <source>
        <dbReference type="ARBA" id="ARBA00022843"/>
    </source>
</evidence>
<dbReference type="SUPFAM" id="SSF46785">
    <property type="entry name" value="Winged helix' DNA-binding domain"/>
    <property type="match status" value="1"/>
</dbReference>
<comment type="caution">
    <text evidence="5">The sequence shown here is derived from an EMBL/GenBank/DDBJ whole genome shotgun (WGS) entry which is preliminary data.</text>
</comment>
<reference evidence="5" key="1">
    <citation type="journal article" date="2020" name="Fungal Divers.">
        <title>Resolving the Mortierellaceae phylogeny through synthesis of multi-gene phylogenetics and phylogenomics.</title>
        <authorList>
            <person name="Vandepol N."/>
            <person name="Liber J."/>
            <person name="Desiro A."/>
            <person name="Na H."/>
            <person name="Kennedy M."/>
            <person name="Barry K."/>
            <person name="Grigoriev I.V."/>
            <person name="Miller A.N."/>
            <person name="O'Donnell K."/>
            <person name="Stajich J.E."/>
            <person name="Bonito G."/>
        </authorList>
    </citation>
    <scope>NUCLEOTIDE SEQUENCE</scope>
    <source>
        <strain evidence="5">BC1065</strain>
    </source>
</reference>
<dbReference type="Gene3D" id="3.30.230.130">
    <property type="entry name" value="Cullin, Chain C, Domain 2"/>
    <property type="match status" value="1"/>
</dbReference>
<dbReference type="SUPFAM" id="SSF75632">
    <property type="entry name" value="Cullin homology domain"/>
    <property type="match status" value="1"/>
</dbReference>
<dbReference type="Pfam" id="PF10557">
    <property type="entry name" value="Cullin_Nedd8"/>
    <property type="match status" value="1"/>
</dbReference>
<dbReference type="AlphaFoldDB" id="A0A9P6U2D5"/>
<keyword evidence="6" id="KW-1185">Reference proteome</keyword>
<dbReference type="FunFam" id="1.10.10.10:FF:000014">
    <property type="entry name" value="Cullin 1"/>
    <property type="match status" value="1"/>
</dbReference>
<dbReference type="Proteomes" id="UP000807716">
    <property type="component" value="Unassembled WGS sequence"/>
</dbReference>
<dbReference type="SUPFAM" id="SSF74788">
    <property type="entry name" value="Cullin repeat-like"/>
    <property type="match status" value="1"/>
</dbReference>